<evidence type="ECO:0000256" key="3">
    <source>
        <dbReference type="SAM" id="SignalP"/>
    </source>
</evidence>
<feature type="chain" id="PRO_5032683980" evidence="3">
    <location>
        <begin position="25"/>
        <end position="377"/>
    </location>
</feature>
<evidence type="ECO:0000313" key="4">
    <source>
        <dbReference type="EMBL" id="MXO84726.1"/>
    </source>
</evidence>
<dbReference type="OrthoDB" id="7499632at2"/>
<sequence>MSALRNLTISFLLAASAMASQASAQSARDFQLPPEPEERPDVQGPVDSDAPVVRPIPRRIPSPLPEREPEPIILPSQSTRDDAQATPRNGAEAPTSSTGVGQATPSRPPPAQVQPGAVSRSETVEEPANGEPPLTQLPPAAAPSTDANLTEPSTVPAETTPSAGEPEDQTAWPWLLLLAVGLIGAAIAVILMRRRRSGPVVPTVERPNISGSSANGSPPPHPLSVRIEAVKLTRSFMNATLDYRVIVRNRTDAALTDVSLAARLVPAHNALPVEEQIADNHTDLPRTHAIERLSPGQSRTIEGKLTLPVNTIQPIRQGNAALFVPILQVRADSDEHGPVVRNTVVGQVSASGSDRLLPFRLDEGPRSYAPLSQRGLD</sequence>
<evidence type="ECO:0000256" key="1">
    <source>
        <dbReference type="SAM" id="MobiDB-lite"/>
    </source>
</evidence>
<evidence type="ECO:0000256" key="2">
    <source>
        <dbReference type="SAM" id="Phobius"/>
    </source>
</evidence>
<comment type="caution">
    <text evidence="4">The sequence shown here is derived from an EMBL/GenBank/DDBJ whole genome shotgun (WGS) entry which is preliminary data.</text>
</comment>
<gene>
    <name evidence="4" type="ORF">GRI38_01580</name>
</gene>
<proteinExistence type="predicted"/>
<feature type="transmembrane region" description="Helical" evidence="2">
    <location>
        <begin position="171"/>
        <end position="192"/>
    </location>
</feature>
<accession>A0A844ZC26</accession>
<dbReference type="AlphaFoldDB" id="A0A844ZC26"/>
<name>A0A844ZC26_9SPHN</name>
<dbReference type="RefSeq" id="WP_160681254.1">
    <property type="nucleotide sequence ID" value="NZ_WTYW01000001.1"/>
</dbReference>
<keyword evidence="2" id="KW-0812">Transmembrane</keyword>
<feature type="region of interest" description="Disordered" evidence="1">
    <location>
        <begin position="18"/>
        <end position="167"/>
    </location>
</feature>
<dbReference type="EMBL" id="WTYW01000001">
    <property type="protein sequence ID" value="MXO84726.1"/>
    <property type="molecule type" value="Genomic_DNA"/>
</dbReference>
<feature type="compositionally biased region" description="Polar residues" evidence="1">
    <location>
        <begin position="94"/>
        <end position="105"/>
    </location>
</feature>
<feature type="compositionally biased region" description="Low complexity" evidence="1">
    <location>
        <begin position="18"/>
        <end position="27"/>
    </location>
</feature>
<keyword evidence="5" id="KW-1185">Reference proteome</keyword>
<evidence type="ECO:0000313" key="5">
    <source>
        <dbReference type="Proteomes" id="UP000433104"/>
    </source>
</evidence>
<reference evidence="4 5" key="1">
    <citation type="submission" date="2019-12" db="EMBL/GenBank/DDBJ databases">
        <title>Genomic-based taxomic classification of the family Erythrobacteraceae.</title>
        <authorList>
            <person name="Xu L."/>
        </authorList>
    </citation>
    <scope>NUCLEOTIDE SEQUENCE [LARGE SCALE GENOMIC DNA]</scope>
    <source>
        <strain evidence="4 5">MCCC 1A09962</strain>
    </source>
</reference>
<keyword evidence="2" id="KW-0472">Membrane</keyword>
<organism evidence="4 5">
    <name type="scientific">Parapontixanthobacter aurantiacus</name>
    <dbReference type="NCBI Taxonomy" id="1463599"/>
    <lineage>
        <taxon>Bacteria</taxon>
        <taxon>Pseudomonadati</taxon>
        <taxon>Pseudomonadota</taxon>
        <taxon>Alphaproteobacteria</taxon>
        <taxon>Sphingomonadales</taxon>
        <taxon>Erythrobacteraceae</taxon>
        <taxon>Parapontixanthobacter</taxon>
    </lineage>
</organism>
<feature type="compositionally biased region" description="Polar residues" evidence="1">
    <location>
        <begin position="145"/>
        <end position="162"/>
    </location>
</feature>
<protein>
    <submittedName>
        <fullName evidence="4">Uncharacterized protein</fullName>
    </submittedName>
</protein>
<keyword evidence="3" id="KW-0732">Signal</keyword>
<keyword evidence="2" id="KW-1133">Transmembrane helix</keyword>
<feature type="region of interest" description="Disordered" evidence="1">
    <location>
        <begin position="201"/>
        <end position="222"/>
    </location>
</feature>
<dbReference type="Proteomes" id="UP000433104">
    <property type="component" value="Unassembled WGS sequence"/>
</dbReference>
<feature type="signal peptide" evidence="3">
    <location>
        <begin position="1"/>
        <end position="24"/>
    </location>
</feature>